<dbReference type="Proteomes" id="UP000273626">
    <property type="component" value="Unassembled WGS sequence"/>
</dbReference>
<dbReference type="EMBL" id="CP044426">
    <property type="protein sequence ID" value="QFG36886.1"/>
    <property type="molecule type" value="Genomic_DNA"/>
</dbReference>
<evidence type="ECO:0000259" key="1">
    <source>
        <dbReference type="PROSITE" id="PS50234"/>
    </source>
</evidence>
<evidence type="ECO:0000313" key="3">
    <source>
        <dbReference type="EMBL" id="QLH14451.1"/>
    </source>
</evidence>
<gene>
    <name evidence="4" type="ORF">BDE18_2040</name>
    <name evidence="2" type="ORF">ESD82_11850</name>
    <name evidence="3" type="ORF">HYQ43_09010</name>
</gene>
<dbReference type="AlphaFoldDB" id="A0A1I5E5P6"/>
<evidence type="ECO:0000313" key="7">
    <source>
        <dbReference type="Proteomes" id="UP000509322"/>
    </source>
</evidence>
<dbReference type="Gene3D" id="3.40.50.410">
    <property type="entry name" value="von Willebrand factor, type A domain"/>
    <property type="match status" value="1"/>
</dbReference>
<sequence length="638" mass="69770">MGLDLEPWEPEETVGKIWHAWASSFGAPQEFEDQAVALSEVSGRLAVLFRALGGGAGVEIRPAAAQASHHRIGWLRRLGTPAEMVPRASFDGEILRLPERLAALPSRQANGALYLWLAACAAHGALAAPQDDPLRCDLMRLGAARRAVAATLEDAPGLAGLYGDLAALVLSLRPIAPLPPAEAVVETLARHLLGDPAPLPPLARDWLPMLDDPQVKAPRDYCPMRPVPLWPDLALPETTLAAAPGDAPDGIAADPASARMFRARRRQSDQPQRRDSLILHKFEALLSWADLMNLNRHVDDDDQDDAKKAAEDQEELGLGQVSKAPATRLRLHLDLAPEDADLEAVAGIRTYPEWDARRGRYLAHHVRVLENRAPEHDEALTPDPRAQTRIRAVRRQFEALRPGRLITTGHRDGDELDAELTVRAAADLRATGQGSDRIWRQSRPLARNLAVSILLDVSRSTESAVTGRAVIEIEREALAALAWGLDACGDRFAINAFSSLKRDRVFLSACKDFDEPMGTAIEQRIAGLRPRFYTRLGAGIRHASAGLAEQASSRRLLLVITDGKPNDLDHYEGRHGIEDSAMAVREARRAGHAVHGITVDRDAKSWFPRIFGQGGFSLIPHPDRLLAALPVIYRQLVA</sequence>
<dbReference type="SUPFAM" id="SSF53300">
    <property type="entry name" value="vWA-like"/>
    <property type="match status" value="1"/>
</dbReference>
<dbReference type="OrthoDB" id="9758211at2"/>
<reference evidence="4 5" key="1">
    <citation type="submission" date="2018-10" db="EMBL/GenBank/DDBJ databases">
        <title>Genomic Encyclopedia of Archaeal and Bacterial Type Strains, Phase II (KMG-II): from individual species to whole genera.</title>
        <authorList>
            <person name="Goeker M."/>
        </authorList>
    </citation>
    <scope>NUCLEOTIDE SEQUENCE [LARGE SCALE GENOMIC DNA]</scope>
    <source>
        <strain evidence="5">ATCC 35512 / DSM 2944 / CIP 106514 / LMD 82.5 / NBRC 102493 / NCCB 82005 / GB17</strain>
        <strain evidence="4">DSM 2944</strain>
    </source>
</reference>
<dbReference type="PANTHER" id="PTHR41248">
    <property type="entry name" value="NORD PROTEIN"/>
    <property type="match status" value="1"/>
</dbReference>
<dbReference type="PANTHER" id="PTHR41248:SF1">
    <property type="entry name" value="NORD PROTEIN"/>
    <property type="match status" value="1"/>
</dbReference>
<dbReference type="SMART" id="SM00327">
    <property type="entry name" value="VWA"/>
    <property type="match status" value="1"/>
</dbReference>
<dbReference type="InterPro" id="IPR002035">
    <property type="entry name" value="VWF_A"/>
</dbReference>
<dbReference type="Proteomes" id="UP000326453">
    <property type="component" value="Chromosome 1"/>
</dbReference>
<protein>
    <submittedName>
        <fullName evidence="2">Nitric oxide reductase D protein</fullName>
    </submittedName>
    <submittedName>
        <fullName evidence="4">Nitric oxide reductase NorD protein</fullName>
    </submittedName>
</protein>
<dbReference type="EMBL" id="RBLI01000001">
    <property type="protein sequence ID" value="RKS52708.1"/>
    <property type="molecule type" value="Genomic_DNA"/>
</dbReference>
<keyword evidence="5" id="KW-1185">Reference proteome</keyword>
<evidence type="ECO:0000313" key="5">
    <source>
        <dbReference type="Proteomes" id="UP000273626"/>
    </source>
</evidence>
<reference evidence="3 7" key="3">
    <citation type="submission" date="2020-07" db="EMBL/GenBank/DDBJ databases">
        <title>The complete genome of Paracoccus pantotrophus ACCC 10489.</title>
        <authorList>
            <person name="Si Y."/>
        </authorList>
    </citation>
    <scope>NUCLEOTIDE SEQUENCE [LARGE SCALE GENOMIC DNA]</scope>
    <source>
        <strain evidence="3 7">ACCC10489</strain>
    </source>
</reference>
<dbReference type="RefSeq" id="WP_024843003.1">
    <property type="nucleotide sequence ID" value="NZ_CP038203.1"/>
</dbReference>
<dbReference type="GeneID" id="51371266"/>
<dbReference type="EMBL" id="CP058690">
    <property type="protein sequence ID" value="QLH14451.1"/>
    <property type="molecule type" value="Genomic_DNA"/>
</dbReference>
<organism evidence="2 6">
    <name type="scientific">Paracoccus pantotrophus</name>
    <name type="common">Thiosphaera pantotropha</name>
    <dbReference type="NCBI Taxonomy" id="82367"/>
    <lineage>
        <taxon>Bacteria</taxon>
        <taxon>Pseudomonadati</taxon>
        <taxon>Pseudomonadota</taxon>
        <taxon>Alphaproteobacteria</taxon>
        <taxon>Rhodobacterales</taxon>
        <taxon>Paracoccaceae</taxon>
        <taxon>Paracoccus</taxon>
    </lineage>
</organism>
<dbReference type="FunFam" id="3.40.50.410:FF:000106">
    <property type="entry name" value="Nitric oxide reductase D protein"/>
    <property type="match status" value="1"/>
</dbReference>
<dbReference type="PROSITE" id="PS50234">
    <property type="entry name" value="VWFA"/>
    <property type="match status" value="1"/>
</dbReference>
<name>A0A1I5E5P6_PARPN</name>
<dbReference type="InterPro" id="IPR036465">
    <property type="entry name" value="vWFA_dom_sf"/>
</dbReference>
<dbReference type="CDD" id="cd01454">
    <property type="entry name" value="vWA_norD_type"/>
    <property type="match status" value="1"/>
</dbReference>
<evidence type="ECO:0000313" key="6">
    <source>
        <dbReference type="Proteomes" id="UP000326453"/>
    </source>
</evidence>
<dbReference type="InterPro" id="IPR051928">
    <property type="entry name" value="NorD/CobT"/>
</dbReference>
<feature type="domain" description="VWFA" evidence="1">
    <location>
        <begin position="450"/>
        <end position="599"/>
    </location>
</feature>
<evidence type="ECO:0000313" key="2">
    <source>
        <dbReference type="EMBL" id="QFG36886.1"/>
    </source>
</evidence>
<evidence type="ECO:0000313" key="4">
    <source>
        <dbReference type="EMBL" id="RKS52708.1"/>
    </source>
</evidence>
<dbReference type="KEGG" id="ppan:ESD82_11850"/>
<dbReference type="Proteomes" id="UP000509322">
    <property type="component" value="Chromosome 2"/>
</dbReference>
<proteinExistence type="predicted"/>
<accession>A0A1I5E5P6</accession>
<reference evidence="2 6" key="2">
    <citation type="submission" date="2019-01" db="EMBL/GenBank/DDBJ databases">
        <title>Complete Genome Sequence and Annotation of the Paracoccus pantotrophus type strain DSM 2944.</title>
        <authorList>
            <person name="Bockwoldt J.A."/>
            <person name="Zimmermann M."/>
            <person name="Tiso T."/>
            <person name="Blank L.M."/>
        </authorList>
    </citation>
    <scope>NUCLEOTIDE SEQUENCE [LARGE SCALE GENOMIC DNA]</scope>
    <source>
        <strain evidence="2 6">DSM 2944</strain>
    </source>
</reference>